<keyword evidence="2" id="KW-1185">Reference proteome</keyword>
<gene>
    <name evidence="1" type="ORF">SPELUC_LOCUS4067</name>
</gene>
<dbReference type="Proteomes" id="UP000789366">
    <property type="component" value="Unassembled WGS sequence"/>
</dbReference>
<accession>A0ACA9LD19</accession>
<protein>
    <submittedName>
        <fullName evidence="1">10328_t:CDS:1</fullName>
    </submittedName>
</protein>
<dbReference type="EMBL" id="CAJVPW010003434">
    <property type="protein sequence ID" value="CAG8524081.1"/>
    <property type="molecule type" value="Genomic_DNA"/>
</dbReference>
<evidence type="ECO:0000313" key="1">
    <source>
        <dbReference type="EMBL" id="CAG8524081.1"/>
    </source>
</evidence>
<name>A0ACA9LD19_9GLOM</name>
<organism evidence="1 2">
    <name type="scientific">Cetraspora pellucida</name>
    <dbReference type="NCBI Taxonomy" id="1433469"/>
    <lineage>
        <taxon>Eukaryota</taxon>
        <taxon>Fungi</taxon>
        <taxon>Fungi incertae sedis</taxon>
        <taxon>Mucoromycota</taxon>
        <taxon>Glomeromycotina</taxon>
        <taxon>Glomeromycetes</taxon>
        <taxon>Diversisporales</taxon>
        <taxon>Gigasporaceae</taxon>
        <taxon>Cetraspora</taxon>
    </lineage>
</organism>
<comment type="caution">
    <text evidence="1">The sequence shown here is derived from an EMBL/GenBank/DDBJ whole genome shotgun (WGS) entry which is preliminary data.</text>
</comment>
<reference evidence="1" key="1">
    <citation type="submission" date="2021-06" db="EMBL/GenBank/DDBJ databases">
        <authorList>
            <person name="Kallberg Y."/>
            <person name="Tangrot J."/>
            <person name="Rosling A."/>
        </authorList>
    </citation>
    <scope>NUCLEOTIDE SEQUENCE</scope>
    <source>
        <strain evidence="1">28 12/20/2015</strain>
    </source>
</reference>
<evidence type="ECO:0000313" key="2">
    <source>
        <dbReference type="Proteomes" id="UP000789366"/>
    </source>
</evidence>
<proteinExistence type="predicted"/>
<sequence length="248" mass="27760">MIKLKSVGLGNSLISFLIQWKSLTDFEANNSYVSVNDTIVDKMLKAWPACEEAIIKCNKEKTANVCLRAVDVCAGSNTSYASYFLDAGLSEYDIRAPAESMLSTLSPDYVNYITKPDILQAIGANSNIQYLVCSSRVGLNLYPEMPLDFSSELEFLLKNGIRTLIYHGDADWIWALETALNLNWKYKSDFSSAAMKEWFIDGTSVGQVKCADILSFVRIYNAGHEAPSDQPRPTLDMFTKWLSNIKLE</sequence>